<evidence type="ECO:0000313" key="1">
    <source>
        <dbReference type="EMBL" id="MPN14500.1"/>
    </source>
</evidence>
<comment type="caution">
    <text evidence="1">The sequence shown here is derived from an EMBL/GenBank/DDBJ whole genome shotgun (WGS) entry which is preliminary data.</text>
</comment>
<reference evidence="1" key="1">
    <citation type="submission" date="2019-08" db="EMBL/GenBank/DDBJ databases">
        <authorList>
            <person name="Kucharzyk K."/>
            <person name="Murdoch R.W."/>
            <person name="Higgins S."/>
            <person name="Loffler F."/>
        </authorList>
    </citation>
    <scope>NUCLEOTIDE SEQUENCE</scope>
</reference>
<name>A0A645FKL2_9ZZZZ</name>
<dbReference type="AlphaFoldDB" id="A0A645FKL2"/>
<gene>
    <name evidence="1" type="ORF">SDC9_161827</name>
</gene>
<sequence length="175" mass="19496">MLLADTHLADYRMGILMQPHPFEQRIRALEAIIPVDDSPGGLHMPQKQILIYGKVWAEGQFLMDDAQAVAFAVMGAPEIDLLAFEKDRSLVGAAGMHSAHHPHQGGFPCAVLSDEAMDLAAPHLEIDIVQSFDAWKFLRHIAYFENVFITHLSTLLCTSIRHPGGWRKDLPPGMY</sequence>
<protein>
    <submittedName>
        <fullName evidence="1">Uncharacterized protein</fullName>
    </submittedName>
</protein>
<accession>A0A645FKL2</accession>
<organism evidence="1">
    <name type="scientific">bioreactor metagenome</name>
    <dbReference type="NCBI Taxonomy" id="1076179"/>
    <lineage>
        <taxon>unclassified sequences</taxon>
        <taxon>metagenomes</taxon>
        <taxon>ecological metagenomes</taxon>
    </lineage>
</organism>
<dbReference type="EMBL" id="VSSQ01061134">
    <property type="protein sequence ID" value="MPN14500.1"/>
    <property type="molecule type" value="Genomic_DNA"/>
</dbReference>
<proteinExistence type="predicted"/>